<keyword evidence="3" id="KW-1185">Reference proteome</keyword>
<dbReference type="EMBL" id="FNKH01000002">
    <property type="protein sequence ID" value="SDQ63138.1"/>
    <property type="molecule type" value="Genomic_DNA"/>
</dbReference>
<protein>
    <recommendedName>
        <fullName evidence="4">MT0933-like antitoxin protein</fullName>
    </recommendedName>
</protein>
<dbReference type="STRING" id="37928.SAMN04489742_1905"/>
<evidence type="ECO:0000313" key="2">
    <source>
        <dbReference type="EMBL" id="SDQ63138.1"/>
    </source>
</evidence>
<evidence type="ECO:0000256" key="1">
    <source>
        <dbReference type="SAM" id="MobiDB-lite"/>
    </source>
</evidence>
<gene>
    <name evidence="2" type="ORF">SAMN04489742_1905</name>
</gene>
<organism evidence="2 3">
    <name type="scientific">Crystallibacter crystallopoietes</name>
    <dbReference type="NCBI Taxonomy" id="37928"/>
    <lineage>
        <taxon>Bacteria</taxon>
        <taxon>Bacillati</taxon>
        <taxon>Actinomycetota</taxon>
        <taxon>Actinomycetes</taxon>
        <taxon>Micrococcales</taxon>
        <taxon>Micrococcaceae</taxon>
        <taxon>Crystallibacter</taxon>
    </lineage>
</organism>
<reference evidence="2 3" key="1">
    <citation type="submission" date="2016-10" db="EMBL/GenBank/DDBJ databases">
        <authorList>
            <person name="de Groot N.N."/>
        </authorList>
    </citation>
    <scope>NUCLEOTIDE SEQUENCE [LARGE SCALE GENOMIC DNA]</scope>
    <source>
        <strain evidence="2 3">DSM 20117</strain>
    </source>
</reference>
<feature type="region of interest" description="Disordered" evidence="1">
    <location>
        <begin position="25"/>
        <end position="88"/>
    </location>
</feature>
<proteinExistence type="predicted"/>
<accession>A0A1H1CG49</accession>
<sequence>MLGMTSKLSIESENAMGIDDITNAAKGAFGNDEGGDEQGGGLAGRANDAVDNAQEQHGEKLGGFGDQANEAVDGAQERFGGGQQEEGQ</sequence>
<feature type="compositionally biased region" description="Gly residues" evidence="1">
    <location>
        <begin position="79"/>
        <end position="88"/>
    </location>
</feature>
<dbReference type="AlphaFoldDB" id="A0A1H1CG49"/>
<evidence type="ECO:0000313" key="3">
    <source>
        <dbReference type="Proteomes" id="UP000181917"/>
    </source>
</evidence>
<evidence type="ECO:0008006" key="4">
    <source>
        <dbReference type="Google" id="ProtNLM"/>
    </source>
</evidence>
<dbReference type="Proteomes" id="UP000181917">
    <property type="component" value="Unassembled WGS sequence"/>
</dbReference>
<name>A0A1H1CG49_9MICC</name>